<proteinExistence type="predicted"/>
<feature type="domain" description="Cyclic nucleotide-binding" evidence="1">
    <location>
        <begin position="13"/>
        <end position="56"/>
    </location>
</feature>
<evidence type="ECO:0000259" key="1">
    <source>
        <dbReference type="PROSITE" id="PS50042"/>
    </source>
</evidence>
<dbReference type="Proteomes" id="UP001597510">
    <property type="component" value="Unassembled WGS sequence"/>
</dbReference>
<reference evidence="3" key="1">
    <citation type="journal article" date="2019" name="Int. J. Syst. Evol. Microbiol.">
        <title>The Global Catalogue of Microorganisms (GCM) 10K type strain sequencing project: providing services to taxonomists for standard genome sequencing and annotation.</title>
        <authorList>
            <consortium name="The Broad Institute Genomics Platform"/>
            <consortium name="The Broad Institute Genome Sequencing Center for Infectious Disease"/>
            <person name="Wu L."/>
            <person name="Ma J."/>
        </authorList>
    </citation>
    <scope>NUCLEOTIDE SEQUENCE [LARGE SCALE GENOMIC DNA]</scope>
    <source>
        <strain evidence="3">KCTC 52344</strain>
    </source>
</reference>
<gene>
    <name evidence="2" type="ORF">ACFSR2_16415</name>
</gene>
<evidence type="ECO:0000313" key="3">
    <source>
        <dbReference type="Proteomes" id="UP001597510"/>
    </source>
</evidence>
<dbReference type="InterPro" id="IPR000595">
    <property type="entry name" value="cNMP-bd_dom"/>
</dbReference>
<dbReference type="EMBL" id="JBHULC010000021">
    <property type="protein sequence ID" value="MFD2522483.1"/>
    <property type="molecule type" value="Genomic_DNA"/>
</dbReference>
<comment type="caution">
    <text evidence="2">The sequence shown here is derived from an EMBL/GenBank/DDBJ whole genome shotgun (WGS) entry which is preliminary data.</text>
</comment>
<accession>A0ABW5JBQ1</accession>
<dbReference type="InterPro" id="IPR018490">
    <property type="entry name" value="cNMP-bd_dom_sf"/>
</dbReference>
<sequence length="211" mass="24891">MNPKSTYIELLRIAADFSEDEINTIKKCIEVKKYAKGELLLREGEYSDTIIYISEGLLREFYYTPPEGATETVYLNDFESIYEDDTYTSWIMAEGNFVYNVRSFLENTPSKCYIKAEEDSVVITMPKTDLDFLLGIMPQGRKILGLFYEKALIEYERRLELLREKDTLIRYQKFIELYPHLHQRISLKKIATYLNISPRHLSRIRALPIKK</sequence>
<protein>
    <submittedName>
        <fullName evidence="2">Cyclic nucleotide-binding domain-containing protein</fullName>
    </submittedName>
</protein>
<dbReference type="RefSeq" id="WP_340237394.1">
    <property type="nucleotide sequence ID" value="NZ_JBBEWC010000008.1"/>
</dbReference>
<dbReference type="PROSITE" id="PS50042">
    <property type="entry name" value="CNMP_BINDING_3"/>
    <property type="match status" value="1"/>
</dbReference>
<organism evidence="2 3">
    <name type="scientific">Emticicia soli</name>
    <dbReference type="NCBI Taxonomy" id="2027878"/>
    <lineage>
        <taxon>Bacteria</taxon>
        <taxon>Pseudomonadati</taxon>
        <taxon>Bacteroidota</taxon>
        <taxon>Cytophagia</taxon>
        <taxon>Cytophagales</taxon>
        <taxon>Leadbetterellaceae</taxon>
        <taxon>Emticicia</taxon>
    </lineage>
</organism>
<dbReference type="InterPro" id="IPR014710">
    <property type="entry name" value="RmlC-like_jellyroll"/>
</dbReference>
<evidence type="ECO:0000313" key="2">
    <source>
        <dbReference type="EMBL" id="MFD2522483.1"/>
    </source>
</evidence>
<dbReference type="Gene3D" id="2.60.120.10">
    <property type="entry name" value="Jelly Rolls"/>
    <property type="match status" value="1"/>
</dbReference>
<keyword evidence="3" id="KW-1185">Reference proteome</keyword>
<name>A0ABW5JBQ1_9BACT</name>
<dbReference type="CDD" id="cd00038">
    <property type="entry name" value="CAP_ED"/>
    <property type="match status" value="1"/>
</dbReference>
<dbReference type="SUPFAM" id="SSF51206">
    <property type="entry name" value="cAMP-binding domain-like"/>
    <property type="match status" value="1"/>
</dbReference>